<sequence length="238" mass="25612">MASSAATRRGPAAPPHRGQRAGSERQPHLPAPSQRPVQVTCAPAHVFRCKRSASARFVHPARHTQSNLPVRVRRTLAVRSPRTSLGENTYMGFCTDAPTCLVTGGDILFGILPKYGASRIIDSLLSTLARQRSRIEPQNASEREHSARRSTWARGHVLAGFVRAYVTSGGRAGRLPAPVAPAHLTARAVRPPSISLLLASRLARRVSGTRLAGGPAGEWHHGIYRTLPGGRRLGPASY</sequence>
<dbReference type="EMBL" id="MNAD01000345">
    <property type="protein sequence ID" value="OJT13960.1"/>
    <property type="molecule type" value="Genomic_DNA"/>
</dbReference>
<name>A0A1M2W2F9_TRAPU</name>
<protein>
    <submittedName>
        <fullName evidence="2">Uncharacterized protein</fullName>
    </submittedName>
</protein>
<accession>A0A1M2W2F9</accession>
<dbReference type="AlphaFoldDB" id="A0A1M2W2F9"/>
<dbReference type="OMA" id="RIEPQNA"/>
<dbReference type="OrthoDB" id="10473721at2759"/>
<evidence type="ECO:0000313" key="2">
    <source>
        <dbReference type="EMBL" id="OJT13960.1"/>
    </source>
</evidence>
<evidence type="ECO:0000313" key="3">
    <source>
        <dbReference type="Proteomes" id="UP000184267"/>
    </source>
</evidence>
<reference evidence="2 3" key="1">
    <citation type="submission" date="2016-10" db="EMBL/GenBank/DDBJ databases">
        <title>Genome sequence of the basidiomycete white-rot fungus Trametes pubescens.</title>
        <authorList>
            <person name="Makela M.R."/>
            <person name="Granchi Z."/>
            <person name="Peng M."/>
            <person name="De Vries R.P."/>
            <person name="Grigoriev I."/>
            <person name="Riley R."/>
            <person name="Hilden K."/>
        </authorList>
    </citation>
    <scope>NUCLEOTIDE SEQUENCE [LARGE SCALE GENOMIC DNA]</scope>
    <source>
        <strain evidence="2 3">FBCC735</strain>
    </source>
</reference>
<organism evidence="2 3">
    <name type="scientific">Trametes pubescens</name>
    <name type="common">White-rot fungus</name>
    <dbReference type="NCBI Taxonomy" id="154538"/>
    <lineage>
        <taxon>Eukaryota</taxon>
        <taxon>Fungi</taxon>
        <taxon>Dikarya</taxon>
        <taxon>Basidiomycota</taxon>
        <taxon>Agaricomycotina</taxon>
        <taxon>Agaricomycetes</taxon>
        <taxon>Polyporales</taxon>
        <taxon>Polyporaceae</taxon>
        <taxon>Trametes</taxon>
    </lineage>
</organism>
<feature type="region of interest" description="Disordered" evidence="1">
    <location>
        <begin position="1"/>
        <end position="37"/>
    </location>
</feature>
<gene>
    <name evidence="2" type="ORF">TRAPUB_9499</name>
</gene>
<proteinExistence type="predicted"/>
<dbReference type="Proteomes" id="UP000184267">
    <property type="component" value="Unassembled WGS sequence"/>
</dbReference>
<evidence type="ECO:0000256" key="1">
    <source>
        <dbReference type="SAM" id="MobiDB-lite"/>
    </source>
</evidence>
<keyword evidence="3" id="KW-1185">Reference proteome</keyword>
<comment type="caution">
    <text evidence="2">The sequence shown here is derived from an EMBL/GenBank/DDBJ whole genome shotgun (WGS) entry which is preliminary data.</text>
</comment>